<comment type="caution">
    <text evidence="6">The sequence shown here is derived from an EMBL/GenBank/DDBJ whole genome shotgun (WGS) entry which is preliminary data.</text>
</comment>
<evidence type="ECO:0000313" key="7">
    <source>
        <dbReference type="Proteomes" id="UP000769766"/>
    </source>
</evidence>
<dbReference type="Gene3D" id="2.40.170.20">
    <property type="entry name" value="TonB-dependent receptor, beta-barrel domain"/>
    <property type="match status" value="1"/>
</dbReference>
<dbReference type="InterPro" id="IPR036942">
    <property type="entry name" value="Beta-barrel_TonB_sf"/>
</dbReference>
<reference evidence="6" key="1">
    <citation type="submission" date="2020-07" db="EMBL/GenBank/DDBJ databases">
        <title>Huge and variable diversity of episymbiotic CPR bacteria and DPANN archaea in groundwater ecosystems.</title>
        <authorList>
            <person name="He C.Y."/>
            <person name="Keren R."/>
            <person name="Whittaker M."/>
            <person name="Farag I.F."/>
            <person name="Doudna J."/>
            <person name="Cate J.H.D."/>
            <person name="Banfield J.F."/>
        </authorList>
    </citation>
    <scope>NUCLEOTIDE SEQUENCE</scope>
    <source>
        <strain evidence="6">NC_groundwater_672_Ag_B-0.1um_62_36</strain>
    </source>
</reference>
<feature type="signal peptide" evidence="4">
    <location>
        <begin position="1"/>
        <end position="28"/>
    </location>
</feature>
<dbReference type="SUPFAM" id="SSF56935">
    <property type="entry name" value="Porins"/>
    <property type="match status" value="1"/>
</dbReference>
<protein>
    <recommendedName>
        <fullName evidence="5">F5/8 type C domain-containing protein</fullName>
    </recommendedName>
</protein>
<feature type="chain" id="PRO_5037135504" description="F5/8 type C domain-containing protein" evidence="4">
    <location>
        <begin position="29"/>
        <end position="699"/>
    </location>
</feature>
<dbReference type="PROSITE" id="PS50022">
    <property type="entry name" value="FA58C_3"/>
    <property type="match status" value="1"/>
</dbReference>
<comment type="subcellular location">
    <subcellularLocation>
        <location evidence="1">Cell outer membrane</location>
    </subcellularLocation>
</comment>
<dbReference type="InterPro" id="IPR000421">
    <property type="entry name" value="FA58C"/>
</dbReference>
<dbReference type="Proteomes" id="UP000769766">
    <property type="component" value="Unassembled WGS sequence"/>
</dbReference>
<proteinExistence type="predicted"/>
<dbReference type="Gene3D" id="2.60.120.260">
    <property type="entry name" value="Galactose-binding domain-like"/>
    <property type="match status" value="1"/>
</dbReference>
<dbReference type="AlphaFoldDB" id="A0A932CPN1"/>
<accession>A0A932CPN1</accession>
<keyword evidence="2" id="KW-0472">Membrane</keyword>
<evidence type="ECO:0000256" key="1">
    <source>
        <dbReference type="ARBA" id="ARBA00004442"/>
    </source>
</evidence>
<evidence type="ECO:0000313" key="6">
    <source>
        <dbReference type="EMBL" id="MBI2876984.1"/>
    </source>
</evidence>
<evidence type="ECO:0000259" key="5">
    <source>
        <dbReference type="PROSITE" id="PS50022"/>
    </source>
</evidence>
<dbReference type="InterPro" id="IPR008979">
    <property type="entry name" value="Galactose-bd-like_sf"/>
</dbReference>
<evidence type="ECO:0000256" key="4">
    <source>
        <dbReference type="SAM" id="SignalP"/>
    </source>
</evidence>
<gene>
    <name evidence="6" type="ORF">HYY20_08895</name>
</gene>
<sequence>MRYLPIWWILFSLPLALLGIRSSSWAQAPHGDVEVTHGIDRTRVGGKIEERWNTREGFTLNLSQELSSLLSYNLLLNGTRTQDSEGRQTSEFTPQLSSNGNNRYYRSNWSYLQNEQRDPQGTRLLSTISSANFVPKLPPLFPSLTLSRSASQDRDDLSPHQVDTTRQSWQLRTDYAPSWIRGLRLAYDYNWSQSQDLITDDQRSGQRHQGRISFGKTLWERLSFSSSWGREVNLSSSSRPFLPTVSLFVAQGLSALHPIPTLGTLDGNPRLTDGDLFSPAGPDLKTLDNNLGMDLGREQTVESLFIYTLQDFSDLPRQPRVIWEIYRSNDGIQWERVTSRPITTFNLAARRYELSFPVIRARYLKVVNRTSADFPGEVGVTEVEAVSLIPGGKETDQGRSDRTNASLGAGLNLPLTQTLALNLSTTYNRQESNPSDRLNENRAFSGGLSFTPNSYLMLRLGASHMENENRSFQQKASETNTTSYYASLDSKPLATLWSNLSLSLSQTEKDGQRTNENLSTALNVRGNLYRGIETGMNYAWTHSKSLDTDSQSTGQSLLWELSLLPNDWLAWEGSYSLSWNQQAGREGKKSSLSKSFTMELLMNLSPVLQFSGRLEGSGSGSGKNFYFYRAEVSWRLAERLSLSATYASNQTGDRQDDLNAILLWKVNRSIDFNTSYSYNQRSASGDFSQSLIFHFLARF</sequence>
<keyword evidence="4" id="KW-0732">Signal</keyword>
<dbReference type="EMBL" id="JACPRF010000267">
    <property type="protein sequence ID" value="MBI2876984.1"/>
    <property type="molecule type" value="Genomic_DNA"/>
</dbReference>
<organism evidence="6 7">
    <name type="scientific">Tectimicrobiota bacterium</name>
    <dbReference type="NCBI Taxonomy" id="2528274"/>
    <lineage>
        <taxon>Bacteria</taxon>
        <taxon>Pseudomonadati</taxon>
        <taxon>Nitrospinota/Tectimicrobiota group</taxon>
        <taxon>Candidatus Tectimicrobiota</taxon>
    </lineage>
</organism>
<name>A0A932CPN1_UNCTE</name>
<keyword evidence="3" id="KW-0998">Cell outer membrane</keyword>
<dbReference type="SUPFAM" id="SSF49785">
    <property type="entry name" value="Galactose-binding domain-like"/>
    <property type="match status" value="1"/>
</dbReference>
<evidence type="ECO:0000256" key="2">
    <source>
        <dbReference type="ARBA" id="ARBA00023136"/>
    </source>
</evidence>
<evidence type="ECO:0000256" key="3">
    <source>
        <dbReference type="ARBA" id="ARBA00023237"/>
    </source>
</evidence>
<feature type="domain" description="F5/8 type C" evidence="5">
    <location>
        <begin position="229"/>
        <end position="388"/>
    </location>
</feature>
<dbReference type="GO" id="GO:0009279">
    <property type="term" value="C:cell outer membrane"/>
    <property type="evidence" value="ECO:0007669"/>
    <property type="project" value="UniProtKB-SubCell"/>
</dbReference>